<reference evidence="3" key="1">
    <citation type="submission" date="2016-06" db="EMBL/GenBank/DDBJ databases">
        <title>De novo assembly and RNA-Seq shows season-dependent expression and editing in black bear kidneys.</title>
        <authorList>
            <person name="Korstanje R."/>
            <person name="Srivastava A."/>
            <person name="Sarsani V.K."/>
            <person name="Sheehan S.M."/>
            <person name="Seger R.L."/>
            <person name="Barter M.E."/>
            <person name="Lindqvist C."/>
            <person name="Brody L.C."/>
            <person name="Mullikin J.C."/>
        </authorList>
    </citation>
    <scope>NUCLEOTIDE SEQUENCE [LARGE SCALE GENOMIC DNA]</scope>
</reference>
<dbReference type="PANTHER" id="PTHR16065:SF2">
    <property type="entry name" value="COILED-COIL DOMAIN CONTAINING 198"/>
    <property type="match status" value="1"/>
</dbReference>
<keyword evidence="3" id="KW-1185">Reference proteome</keyword>
<proteinExistence type="predicted"/>
<dbReference type="AlphaFoldDB" id="A0A452QWW0"/>
<feature type="region of interest" description="Disordered" evidence="1">
    <location>
        <begin position="161"/>
        <end position="229"/>
    </location>
</feature>
<reference evidence="2" key="3">
    <citation type="submission" date="2025-09" db="UniProtKB">
        <authorList>
            <consortium name="Ensembl"/>
        </authorList>
    </citation>
    <scope>IDENTIFICATION</scope>
</reference>
<dbReference type="Proteomes" id="UP000291022">
    <property type="component" value="Unassembled WGS sequence"/>
</dbReference>
<accession>A0A452QWW0</accession>
<dbReference type="GeneID" id="123800633"/>
<dbReference type="PANTHER" id="PTHR16065">
    <property type="entry name" value="COILED-COIL DOMAIN CONTAINING 198"/>
    <property type="match status" value="1"/>
</dbReference>
<dbReference type="InterPro" id="IPR029235">
    <property type="entry name" value="FAME"/>
</dbReference>
<evidence type="ECO:0000313" key="3">
    <source>
        <dbReference type="Proteomes" id="UP000291022"/>
    </source>
</evidence>
<evidence type="ECO:0000313" key="2">
    <source>
        <dbReference type="Ensembl" id="ENSUAMP00000010237.1"/>
    </source>
</evidence>
<dbReference type="CTD" id="55195"/>
<dbReference type="Pfam" id="PF15398">
    <property type="entry name" value="DUF4619"/>
    <property type="match status" value="1"/>
</dbReference>
<sequence length="338" mass="37848">MGLSHSKAHPRVTKVAPLQNKEEETPSACPVDSAFNRNLEEKSSYLLARLQDRNKALEGQLPPLRETWCGRYCAVSRAMYFDIPLEHGETSIIKRHPPRRLQKLEPIDLPRVITSETLLSQHEARTTHRAKELEKKMQTPGYTPGKRQYLHKMQMLEMNRNRQEKKSLHREARINQQKPRDHKAKKILQSIPRNDDRDLPTLLPDETLNRRSPALQGSFGPSKTEANITDHPRLVPAAPAGMGEASTLSRPRPGAFPALLLAAGQSQSPGTKLSPFPHSQCHPQGTVSHQGYCSSLLTVFLPQVFPFLHQPSVLMVLVTVPRPPARASPRGVAGPQPE</sequence>
<dbReference type="GeneTree" id="ENSGT00390000001071"/>
<gene>
    <name evidence="2" type="primary">CCDC198</name>
</gene>
<protein>
    <submittedName>
        <fullName evidence="2">Coiled-coil domain containing 198</fullName>
    </submittedName>
</protein>
<dbReference type="STRING" id="9643.ENSUAMP00000010237"/>
<dbReference type="Ensembl" id="ENSUAMT00000011507.1">
    <property type="protein sequence ID" value="ENSUAMP00000010237.1"/>
    <property type="gene ID" value="ENSUAMG00000008429.1"/>
</dbReference>
<feature type="region of interest" description="Disordered" evidence="1">
    <location>
        <begin position="1"/>
        <end position="31"/>
    </location>
</feature>
<reference evidence="2" key="2">
    <citation type="submission" date="2025-08" db="UniProtKB">
        <authorList>
            <consortium name="Ensembl"/>
        </authorList>
    </citation>
    <scope>IDENTIFICATION</scope>
</reference>
<name>A0A452QWW0_URSAM</name>
<evidence type="ECO:0000256" key="1">
    <source>
        <dbReference type="SAM" id="MobiDB-lite"/>
    </source>
</evidence>
<organism evidence="2 3">
    <name type="scientific">Ursus americanus</name>
    <name type="common">American black bear</name>
    <name type="synonym">Euarctos americanus</name>
    <dbReference type="NCBI Taxonomy" id="9643"/>
    <lineage>
        <taxon>Eukaryota</taxon>
        <taxon>Metazoa</taxon>
        <taxon>Chordata</taxon>
        <taxon>Craniata</taxon>
        <taxon>Vertebrata</taxon>
        <taxon>Euteleostomi</taxon>
        <taxon>Mammalia</taxon>
        <taxon>Eutheria</taxon>
        <taxon>Laurasiatheria</taxon>
        <taxon>Carnivora</taxon>
        <taxon>Caniformia</taxon>
        <taxon>Ursidae</taxon>
        <taxon>Ursus</taxon>
    </lineage>
</organism>
<feature type="compositionally biased region" description="Basic and acidic residues" evidence="1">
    <location>
        <begin position="161"/>
        <end position="173"/>
    </location>
</feature>
<feature type="compositionally biased region" description="Basic residues" evidence="1">
    <location>
        <begin position="1"/>
        <end position="12"/>
    </location>
</feature>
<dbReference type="RefSeq" id="XP_045666368.1">
    <property type="nucleotide sequence ID" value="XM_045810412.1"/>
</dbReference>